<name>A0A9P8PH30_9ASCO</name>
<accession>A0A9P8PH30</accession>
<dbReference type="RefSeq" id="XP_046064573.1">
    <property type="nucleotide sequence ID" value="XM_046206124.1"/>
</dbReference>
<evidence type="ECO:0000313" key="1">
    <source>
        <dbReference type="EMBL" id="KAH3671274.1"/>
    </source>
</evidence>
<dbReference type="EMBL" id="JAEUBE010000070">
    <property type="protein sequence ID" value="KAH3671274.1"/>
    <property type="molecule type" value="Genomic_DNA"/>
</dbReference>
<evidence type="ECO:0000313" key="2">
    <source>
        <dbReference type="Proteomes" id="UP000769157"/>
    </source>
</evidence>
<reference evidence="1" key="1">
    <citation type="journal article" date="2021" name="Open Biol.">
        <title>Shared evolutionary footprints suggest mitochondrial oxidative damage underlies multiple complex I losses in fungi.</title>
        <authorList>
            <person name="Schikora-Tamarit M.A."/>
            <person name="Marcet-Houben M."/>
            <person name="Nosek J."/>
            <person name="Gabaldon T."/>
        </authorList>
    </citation>
    <scope>NUCLEOTIDE SEQUENCE</scope>
    <source>
        <strain evidence="1">CBS6075</strain>
    </source>
</reference>
<protein>
    <submittedName>
        <fullName evidence="1">Uncharacterized protein</fullName>
    </submittedName>
</protein>
<gene>
    <name evidence="1" type="ORF">OGAPHI_000497</name>
</gene>
<dbReference type="AlphaFoldDB" id="A0A9P8PH30"/>
<proteinExistence type="predicted"/>
<dbReference type="Proteomes" id="UP000769157">
    <property type="component" value="Unassembled WGS sequence"/>
</dbReference>
<dbReference type="GeneID" id="70232465"/>
<organism evidence="1 2">
    <name type="scientific">Ogataea philodendri</name>
    <dbReference type="NCBI Taxonomy" id="1378263"/>
    <lineage>
        <taxon>Eukaryota</taxon>
        <taxon>Fungi</taxon>
        <taxon>Dikarya</taxon>
        <taxon>Ascomycota</taxon>
        <taxon>Saccharomycotina</taxon>
        <taxon>Pichiomycetes</taxon>
        <taxon>Pichiales</taxon>
        <taxon>Pichiaceae</taxon>
        <taxon>Ogataea</taxon>
    </lineage>
</organism>
<comment type="caution">
    <text evidence="1">The sequence shown here is derived from an EMBL/GenBank/DDBJ whole genome shotgun (WGS) entry which is preliminary data.</text>
</comment>
<keyword evidence="2" id="KW-1185">Reference proteome</keyword>
<reference evidence="1" key="2">
    <citation type="submission" date="2021-01" db="EMBL/GenBank/DDBJ databases">
        <authorList>
            <person name="Schikora-Tamarit M.A."/>
        </authorList>
    </citation>
    <scope>NUCLEOTIDE SEQUENCE</scope>
    <source>
        <strain evidence="1">CBS6075</strain>
    </source>
</reference>
<sequence length="288" mass="31398">MRYLVAGVSVQSRTRSLALEHPHRFCGVEDLTVEVGNVNGVRVHNAYGAYTCSNKILQGGTSESTSTNYKHTAGLETQLAVEPKLRHNELAAVSRVGELPGARGDKHNHLENGPLDGTVIDGLGHVSESGLSFSKKTLFSADLLQLLDELVRFLGEEVDVACSLGVDEWLGITDDQVEEDSVSCSLGPVGVSRGQTEFVLTGVVGGEGELASWGVLLRNNTVVVIERLVHSDFYFQVVGRHIVLLLRVPFVRLVFAHGNGIFWQFFVETFCFVRVNVEMQRLGHVGGN</sequence>